<accession>Q4RAP3</accession>
<name>Q4RAP3_TETNG</name>
<gene>
    <name evidence="1" type="ORF">GSTENG00037917001</name>
</gene>
<proteinExistence type="predicted"/>
<feature type="non-terminal residue" evidence="1">
    <location>
        <position position="46"/>
    </location>
</feature>
<reference evidence="1" key="1">
    <citation type="journal article" date="2004" name="Nature">
        <title>Genome duplication in the teleost fish Tetraodon nigroviridis reveals the early vertebrate proto-karyotype.</title>
        <authorList>
            <person name="Jaillon O."/>
            <person name="Aury J.-M."/>
            <person name="Brunet F."/>
            <person name="Petit J.-L."/>
            <person name="Stange-Thomann N."/>
            <person name="Mauceli E."/>
            <person name="Bouneau L."/>
            <person name="Fischer C."/>
            <person name="Ozouf-Costaz C."/>
            <person name="Bernot A."/>
            <person name="Nicaud S."/>
            <person name="Jaffe D."/>
            <person name="Fisher S."/>
            <person name="Lutfalla G."/>
            <person name="Dossat C."/>
            <person name="Segurens B."/>
            <person name="Dasilva C."/>
            <person name="Salanoubat M."/>
            <person name="Levy M."/>
            <person name="Boudet N."/>
            <person name="Castellano S."/>
            <person name="Anthouard V."/>
            <person name="Jubin C."/>
            <person name="Castelli V."/>
            <person name="Katinka M."/>
            <person name="Vacherie B."/>
            <person name="Biemont C."/>
            <person name="Skalli Z."/>
            <person name="Cattolico L."/>
            <person name="Poulain J."/>
            <person name="De Berardinis V."/>
            <person name="Cruaud C."/>
            <person name="Duprat S."/>
            <person name="Brottier P."/>
            <person name="Coutanceau J.-P."/>
            <person name="Gouzy J."/>
            <person name="Parra G."/>
            <person name="Lardier G."/>
            <person name="Chapple C."/>
            <person name="McKernan K.J."/>
            <person name="McEwan P."/>
            <person name="Bosak S."/>
            <person name="Kellis M."/>
            <person name="Volff J.-N."/>
            <person name="Guigo R."/>
            <person name="Zody M.C."/>
            <person name="Mesirov J."/>
            <person name="Lindblad-Toh K."/>
            <person name="Birren B."/>
            <person name="Nusbaum C."/>
            <person name="Kahn D."/>
            <person name="Robinson-Rechavi M."/>
            <person name="Laudet V."/>
            <person name="Schachter V."/>
            <person name="Quetier F."/>
            <person name="Saurin W."/>
            <person name="Scarpelli C."/>
            <person name="Wincker P."/>
            <person name="Lander E.S."/>
            <person name="Weissenbach J."/>
            <person name="Roest Crollius H."/>
        </authorList>
    </citation>
    <scope>NUCLEOTIDE SEQUENCE [LARGE SCALE GENOMIC DNA]</scope>
</reference>
<feature type="non-terminal residue" evidence="1">
    <location>
        <position position="1"/>
    </location>
</feature>
<dbReference type="EMBL" id="CAAE01023190">
    <property type="protein sequence ID" value="CAG14540.1"/>
    <property type="molecule type" value="Genomic_DNA"/>
</dbReference>
<dbReference type="Gene3D" id="1.25.10.10">
    <property type="entry name" value="Leucine-rich Repeat Variant"/>
    <property type="match status" value="1"/>
</dbReference>
<dbReference type="AlphaFoldDB" id="Q4RAP3"/>
<sequence>ISRVVQQSQTIPGFLQMDVVRRLGPMLLDSNLAVRETATGALRQVV</sequence>
<dbReference type="KEGG" id="tng:GSTEN00037917G001"/>
<reference evidence="1" key="2">
    <citation type="submission" date="2004-02" db="EMBL/GenBank/DDBJ databases">
        <authorList>
            <consortium name="Genoscope"/>
            <consortium name="Whitehead Institute Centre for Genome Research"/>
        </authorList>
    </citation>
    <scope>NUCLEOTIDE SEQUENCE</scope>
</reference>
<comment type="caution">
    <text evidence="1">The sequence shown here is derived from an EMBL/GenBank/DDBJ whole genome shotgun (WGS) entry which is preliminary data.</text>
</comment>
<protein>
    <submittedName>
        <fullName evidence="1">(spotted green pufferfish) hypothetical protein</fullName>
    </submittedName>
</protein>
<dbReference type="OrthoDB" id="288703at2759"/>
<organism evidence="1">
    <name type="scientific">Tetraodon nigroviridis</name>
    <name type="common">Spotted green pufferfish</name>
    <name type="synonym">Chelonodon nigroviridis</name>
    <dbReference type="NCBI Taxonomy" id="99883"/>
    <lineage>
        <taxon>Eukaryota</taxon>
        <taxon>Metazoa</taxon>
        <taxon>Chordata</taxon>
        <taxon>Craniata</taxon>
        <taxon>Vertebrata</taxon>
        <taxon>Euteleostomi</taxon>
        <taxon>Actinopterygii</taxon>
        <taxon>Neopterygii</taxon>
        <taxon>Teleostei</taxon>
        <taxon>Neoteleostei</taxon>
        <taxon>Acanthomorphata</taxon>
        <taxon>Eupercaria</taxon>
        <taxon>Tetraodontiformes</taxon>
        <taxon>Tetradontoidea</taxon>
        <taxon>Tetraodontidae</taxon>
        <taxon>Tetraodon</taxon>
    </lineage>
</organism>
<evidence type="ECO:0000313" key="1">
    <source>
        <dbReference type="EMBL" id="CAG14540.1"/>
    </source>
</evidence>
<dbReference type="InterPro" id="IPR011989">
    <property type="entry name" value="ARM-like"/>
</dbReference>